<reference evidence="3 4" key="1">
    <citation type="submission" date="2023-11" db="EMBL/GenBank/DDBJ databases">
        <title>A Novel Polar Bacteriovorax (B. antarcticus) Isolated from the Biocrust in Antarctica.</title>
        <authorList>
            <person name="Mun W."/>
            <person name="Choi S.Y."/>
            <person name="Mitchell R.J."/>
        </authorList>
    </citation>
    <scope>NUCLEOTIDE SEQUENCE [LARGE SCALE GENOMIC DNA]</scope>
    <source>
        <strain evidence="3 4">PP10</strain>
    </source>
</reference>
<gene>
    <name evidence="3" type="ORF">SHI21_19880</name>
</gene>
<comment type="caution">
    <text evidence="3">The sequence shown here is derived from an EMBL/GenBank/DDBJ whole genome shotgun (WGS) entry which is preliminary data.</text>
</comment>
<sequence length="103" mass="11505">MLKTMLFLTFIFSSNAFSSIAPLPDFEAELRALETSQFKTEELQMANADAVTDVISDEVATGQASVVRPQEKPTTTLEKIDWSVDNSIPEPTPTVKTRRIRSR</sequence>
<accession>A0ABU5VZN1</accession>
<evidence type="ECO:0000256" key="1">
    <source>
        <dbReference type="SAM" id="MobiDB-lite"/>
    </source>
</evidence>
<feature type="region of interest" description="Disordered" evidence="1">
    <location>
        <begin position="84"/>
        <end position="103"/>
    </location>
</feature>
<keyword evidence="2" id="KW-0732">Signal</keyword>
<name>A0ABU5VZN1_9BACT</name>
<keyword evidence="4" id="KW-1185">Reference proteome</keyword>
<feature type="chain" id="PRO_5045451569" evidence="2">
    <location>
        <begin position="19"/>
        <end position="103"/>
    </location>
</feature>
<protein>
    <submittedName>
        <fullName evidence="3">Uncharacterized protein</fullName>
    </submittedName>
</protein>
<proteinExistence type="predicted"/>
<dbReference type="Proteomes" id="UP001302274">
    <property type="component" value="Unassembled WGS sequence"/>
</dbReference>
<evidence type="ECO:0000313" key="4">
    <source>
        <dbReference type="Proteomes" id="UP001302274"/>
    </source>
</evidence>
<dbReference type="RefSeq" id="WP_323578941.1">
    <property type="nucleotide sequence ID" value="NZ_JAYGJQ010000003.1"/>
</dbReference>
<organism evidence="3 4">
    <name type="scientific">Bacteriovorax antarcticus</name>
    <dbReference type="NCBI Taxonomy" id="3088717"/>
    <lineage>
        <taxon>Bacteria</taxon>
        <taxon>Pseudomonadati</taxon>
        <taxon>Bdellovibrionota</taxon>
        <taxon>Bacteriovoracia</taxon>
        <taxon>Bacteriovoracales</taxon>
        <taxon>Bacteriovoracaceae</taxon>
        <taxon>Bacteriovorax</taxon>
    </lineage>
</organism>
<evidence type="ECO:0000256" key="2">
    <source>
        <dbReference type="SAM" id="SignalP"/>
    </source>
</evidence>
<evidence type="ECO:0000313" key="3">
    <source>
        <dbReference type="EMBL" id="MEA9358506.1"/>
    </source>
</evidence>
<feature type="signal peptide" evidence="2">
    <location>
        <begin position="1"/>
        <end position="18"/>
    </location>
</feature>
<dbReference type="EMBL" id="JAYGJQ010000003">
    <property type="protein sequence ID" value="MEA9358506.1"/>
    <property type="molecule type" value="Genomic_DNA"/>
</dbReference>